<feature type="transmembrane region" description="Helical" evidence="1">
    <location>
        <begin position="221"/>
        <end position="247"/>
    </location>
</feature>
<organism evidence="2 3">
    <name type="scientific">Armillaria borealis</name>
    <dbReference type="NCBI Taxonomy" id="47425"/>
    <lineage>
        <taxon>Eukaryota</taxon>
        <taxon>Fungi</taxon>
        <taxon>Dikarya</taxon>
        <taxon>Basidiomycota</taxon>
        <taxon>Agaricomycotina</taxon>
        <taxon>Agaricomycetes</taxon>
        <taxon>Agaricomycetidae</taxon>
        <taxon>Agaricales</taxon>
        <taxon>Marasmiineae</taxon>
        <taxon>Physalacriaceae</taxon>
        <taxon>Armillaria</taxon>
    </lineage>
</organism>
<protein>
    <submittedName>
        <fullName evidence="2">Uncharacterized protein</fullName>
    </submittedName>
</protein>
<dbReference type="EMBL" id="JAUEPT010000207">
    <property type="protein sequence ID" value="KAK0429823.1"/>
    <property type="molecule type" value="Genomic_DNA"/>
</dbReference>
<feature type="transmembrane region" description="Helical" evidence="1">
    <location>
        <begin position="31"/>
        <end position="49"/>
    </location>
</feature>
<evidence type="ECO:0000313" key="3">
    <source>
        <dbReference type="Proteomes" id="UP001175226"/>
    </source>
</evidence>
<feature type="transmembrane region" description="Helical" evidence="1">
    <location>
        <begin position="61"/>
        <end position="89"/>
    </location>
</feature>
<sequence length="282" mass="32022">MNAPLPDLSQDARRVIFNLLDLNLNHMILEALLYGLYTGIVVVTLWNIFSSPKRLHSTFLHTIIIMLYVLSTIEFVLGWVFGNCAFINYGNNYHSVFMALREYGSWWKAYDLVIGITGGISTLLVDITIIWRCWILWDRQWQVVIIPFMCAGTSTAMKVMQTLSTFHNTTQDISQSRGIAVDIKWTSIYLSMTLVTTIMCTVSIVYHIIQHSQGISAFCKIIEMIIELSAMYSLALVVYLALVAFPFVKDLKFHKAIAPMFLMLCVVVKSMSSSSDQELTDS</sequence>
<keyword evidence="1" id="KW-1133">Transmembrane helix</keyword>
<name>A0AA39IVP9_9AGAR</name>
<dbReference type="AlphaFoldDB" id="A0AA39IVP9"/>
<comment type="caution">
    <text evidence="2">The sequence shown here is derived from an EMBL/GenBank/DDBJ whole genome shotgun (WGS) entry which is preliminary data.</text>
</comment>
<gene>
    <name evidence="2" type="ORF">EV421DRAFT_1945897</name>
</gene>
<keyword evidence="3" id="KW-1185">Reference proteome</keyword>
<accession>A0AA39IVP9</accession>
<dbReference type="Proteomes" id="UP001175226">
    <property type="component" value="Unassembled WGS sequence"/>
</dbReference>
<proteinExistence type="predicted"/>
<keyword evidence="1" id="KW-0472">Membrane</keyword>
<feature type="transmembrane region" description="Helical" evidence="1">
    <location>
        <begin position="188"/>
        <end position="209"/>
    </location>
</feature>
<feature type="transmembrane region" description="Helical" evidence="1">
    <location>
        <begin position="109"/>
        <end position="131"/>
    </location>
</feature>
<evidence type="ECO:0000256" key="1">
    <source>
        <dbReference type="SAM" id="Phobius"/>
    </source>
</evidence>
<keyword evidence="1" id="KW-0812">Transmembrane</keyword>
<evidence type="ECO:0000313" key="2">
    <source>
        <dbReference type="EMBL" id="KAK0429823.1"/>
    </source>
</evidence>
<reference evidence="2" key="1">
    <citation type="submission" date="2023-06" db="EMBL/GenBank/DDBJ databases">
        <authorList>
            <consortium name="Lawrence Berkeley National Laboratory"/>
            <person name="Ahrendt S."/>
            <person name="Sahu N."/>
            <person name="Indic B."/>
            <person name="Wong-Bajracharya J."/>
            <person name="Merenyi Z."/>
            <person name="Ke H.-M."/>
            <person name="Monk M."/>
            <person name="Kocsube S."/>
            <person name="Drula E."/>
            <person name="Lipzen A."/>
            <person name="Balint B."/>
            <person name="Henrissat B."/>
            <person name="Andreopoulos B."/>
            <person name="Martin F.M."/>
            <person name="Harder C.B."/>
            <person name="Rigling D."/>
            <person name="Ford K.L."/>
            <person name="Foster G.D."/>
            <person name="Pangilinan J."/>
            <person name="Papanicolaou A."/>
            <person name="Barry K."/>
            <person name="LaButti K."/>
            <person name="Viragh M."/>
            <person name="Koriabine M."/>
            <person name="Yan M."/>
            <person name="Riley R."/>
            <person name="Champramary S."/>
            <person name="Plett K.L."/>
            <person name="Tsai I.J."/>
            <person name="Slot J."/>
            <person name="Sipos G."/>
            <person name="Plett J."/>
            <person name="Nagy L.G."/>
            <person name="Grigoriev I.V."/>
        </authorList>
    </citation>
    <scope>NUCLEOTIDE SEQUENCE</scope>
    <source>
        <strain evidence="2">FPL87.14</strain>
    </source>
</reference>